<organism evidence="2 3">
    <name type="scientific">Neotamlana laminarinivorans</name>
    <dbReference type="NCBI Taxonomy" id="2883124"/>
    <lineage>
        <taxon>Bacteria</taxon>
        <taxon>Pseudomonadati</taxon>
        <taxon>Bacteroidota</taxon>
        <taxon>Flavobacteriia</taxon>
        <taxon>Flavobacteriales</taxon>
        <taxon>Flavobacteriaceae</taxon>
        <taxon>Neotamlana</taxon>
    </lineage>
</organism>
<evidence type="ECO:0000313" key="3">
    <source>
        <dbReference type="Proteomes" id="UP001139199"/>
    </source>
</evidence>
<evidence type="ECO:0000313" key="2">
    <source>
        <dbReference type="EMBL" id="MCB4798936.1"/>
    </source>
</evidence>
<comment type="caution">
    <text evidence="2">The sequence shown here is derived from an EMBL/GenBank/DDBJ whole genome shotgun (WGS) entry which is preliminary data.</text>
</comment>
<gene>
    <name evidence="2" type="ORF">LG649_08765</name>
</gene>
<reference evidence="2" key="1">
    <citation type="submission" date="2021-10" db="EMBL/GenBank/DDBJ databases">
        <title>Tamlana sargassums sp. nov., and Tamlana laminarinivorans sp. nov., two new bacteria isolated from the brown alga.</title>
        <authorList>
            <person name="Li J."/>
        </authorList>
    </citation>
    <scope>NUCLEOTIDE SEQUENCE</scope>
    <source>
        <strain evidence="2">PT2-4</strain>
    </source>
</reference>
<evidence type="ECO:0000256" key="1">
    <source>
        <dbReference type="SAM" id="Coils"/>
    </source>
</evidence>
<sequence length="254" mass="28853">MKKNYLLVIFLTLQALSFSQSKCEDANAYLLNAYGHVKDSYEANNISHLKYYANRTVESLELTQENLKGCDCDKVLELVIKTKEFLEKVDTQETYEDGRFYVKRGKESCQETVTAFDECTYRKSQEQDGLSGDTITESAELSDLENEQLKLKQQQEALMQKEAEIKQKLAEQQAKQLALKKKQLVTAYESALTKNIEAYNLSLKACGSKSNLLPDVSKNVFNSSISEIKSYYNQKLKTLATSYLEKLDSCASAE</sequence>
<dbReference type="RefSeq" id="WP_226543403.1">
    <property type="nucleotide sequence ID" value="NZ_JAJAPW010000003.1"/>
</dbReference>
<keyword evidence="3" id="KW-1185">Reference proteome</keyword>
<proteinExistence type="predicted"/>
<dbReference type="Proteomes" id="UP001139199">
    <property type="component" value="Unassembled WGS sequence"/>
</dbReference>
<feature type="coiled-coil region" evidence="1">
    <location>
        <begin position="141"/>
        <end position="180"/>
    </location>
</feature>
<keyword evidence="1" id="KW-0175">Coiled coil</keyword>
<dbReference type="EMBL" id="JAJAPW010000003">
    <property type="protein sequence ID" value="MCB4798936.1"/>
    <property type="molecule type" value="Genomic_DNA"/>
</dbReference>
<name>A0A9X1I0G2_9FLAO</name>
<accession>A0A9X1I0G2</accession>
<dbReference type="AlphaFoldDB" id="A0A9X1I0G2"/>
<protein>
    <submittedName>
        <fullName evidence="2">Uncharacterized protein</fullName>
    </submittedName>
</protein>